<evidence type="ECO:0000313" key="3">
    <source>
        <dbReference type="Proteomes" id="UP000076798"/>
    </source>
</evidence>
<dbReference type="Proteomes" id="UP000076798">
    <property type="component" value="Unassembled WGS sequence"/>
</dbReference>
<keyword evidence="3" id="KW-1185">Reference proteome</keyword>
<feature type="compositionally biased region" description="Polar residues" evidence="1">
    <location>
        <begin position="99"/>
        <end position="115"/>
    </location>
</feature>
<accession>A0A166B3S6</accession>
<proteinExistence type="predicted"/>
<name>A0A166B3S6_9AGAM</name>
<dbReference type="EMBL" id="KV428121">
    <property type="protein sequence ID" value="KZT35972.1"/>
    <property type="molecule type" value="Genomic_DNA"/>
</dbReference>
<sequence>MISFRELHLAGYEEGVSFDPDIPVRVLSSDPVISVNIDTVVANSNACEISDLKCVTAFSEALPSTSSNSTNNARDSGLFPHRKPATESFQGSDRDSRNETAFSEPSTISEPKYQSQIPPTWTYQYQYRPLSSSLITITTDADIAIDTGIVAVRSTPHLHESSRKLTLLPSLFAHSLLAQSQDINALSIPSTTTPLFHEIETHPSPSNSTRQTSHRPQFTIPIPSTQRSPQIADRRPQTADRKPPLSRITNHPPSPIRQDKTVLIFNFSPSIRHEP</sequence>
<evidence type="ECO:0000256" key="1">
    <source>
        <dbReference type="SAM" id="MobiDB-lite"/>
    </source>
</evidence>
<feature type="compositionally biased region" description="Basic and acidic residues" evidence="1">
    <location>
        <begin position="232"/>
        <end position="243"/>
    </location>
</feature>
<protein>
    <submittedName>
        <fullName evidence="2">Uncharacterized protein</fullName>
    </submittedName>
</protein>
<evidence type="ECO:0000313" key="2">
    <source>
        <dbReference type="EMBL" id="KZT35972.1"/>
    </source>
</evidence>
<feature type="compositionally biased region" description="Polar residues" evidence="1">
    <location>
        <begin position="203"/>
        <end position="229"/>
    </location>
</feature>
<feature type="region of interest" description="Disordered" evidence="1">
    <location>
        <begin position="62"/>
        <end position="115"/>
    </location>
</feature>
<organism evidence="2 3">
    <name type="scientific">Sistotremastrum suecicum HHB10207 ss-3</name>
    <dbReference type="NCBI Taxonomy" id="1314776"/>
    <lineage>
        <taxon>Eukaryota</taxon>
        <taxon>Fungi</taxon>
        <taxon>Dikarya</taxon>
        <taxon>Basidiomycota</taxon>
        <taxon>Agaricomycotina</taxon>
        <taxon>Agaricomycetes</taxon>
        <taxon>Sistotremastrales</taxon>
        <taxon>Sistotremastraceae</taxon>
        <taxon>Sistotremastrum</taxon>
    </lineage>
</organism>
<reference evidence="2 3" key="1">
    <citation type="journal article" date="2016" name="Mol. Biol. Evol.">
        <title>Comparative Genomics of Early-Diverging Mushroom-Forming Fungi Provides Insights into the Origins of Lignocellulose Decay Capabilities.</title>
        <authorList>
            <person name="Nagy L.G."/>
            <person name="Riley R."/>
            <person name="Tritt A."/>
            <person name="Adam C."/>
            <person name="Daum C."/>
            <person name="Floudas D."/>
            <person name="Sun H."/>
            <person name="Yadav J.S."/>
            <person name="Pangilinan J."/>
            <person name="Larsson K.H."/>
            <person name="Matsuura K."/>
            <person name="Barry K."/>
            <person name="Labutti K."/>
            <person name="Kuo R."/>
            <person name="Ohm R.A."/>
            <person name="Bhattacharya S.S."/>
            <person name="Shirouzu T."/>
            <person name="Yoshinaga Y."/>
            <person name="Martin F.M."/>
            <person name="Grigoriev I.V."/>
            <person name="Hibbett D.S."/>
        </authorList>
    </citation>
    <scope>NUCLEOTIDE SEQUENCE [LARGE SCALE GENOMIC DNA]</scope>
    <source>
        <strain evidence="2 3">HHB10207 ss-3</strain>
    </source>
</reference>
<dbReference type="AlphaFoldDB" id="A0A166B3S6"/>
<gene>
    <name evidence="2" type="ORF">SISSUDRAFT_1130710</name>
</gene>
<feature type="compositionally biased region" description="Polar residues" evidence="1">
    <location>
        <begin position="62"/>
        <end position="74"/>
    </location>
</feature>
<feature type="region of interest" description="Disordered" evidence="1">
    <location>
        <begin position="196"/>
        <end position="261"/>
    </location>
</feature>